<dbReference type="PIRSF" id="PIRSF000804">
    <property type="entry name" value="DNA_pol_III_b"/>
    <property type="match status" value="1"/>
</dbReference>
<dbReference type="OrthoDB" id="8421503at2"/>
<dbReference type="KEGG" id="gbi:PG2T_09425"/>
<dbReference type="PANTHER" id="PTHR30478:SF0">
    <property type="entry name" value="BETA SLIDING CLAMP"/>
    <property type="match status" value="1"/>
</dbReference>
<feature type="domain" description="DNA polymerase III beta sliding clamp C-terminal" evidence="13">
    <location>
        <begin position="247"/>
        <end position="366"/>
    </location>
</feature>
<evidence type="ECO:0000256" key="9">
    <source>
        <dbReference type="ARBA" id="ARBA00023125"/>
    </source>
</evidence>
<dbReference type="EMBL" id="CP014671">
    <property type="protein sequence ID" value="ANX04376.1"/>
    <property type="molecule type" value="Genomic_DNA"/>
</dbReference>
<comment type="function">
    <text evidence="10">Confers DNA tethering and processivity to DNA polymerases and other proteins. Acts as a clamp, forming a ring around DNA (a reaction catalyzed by the clamp-loading complex) which diffuses in an ATP-independent manner freely and bidirectionally along dsDNA. Initially characterized for its ability to contact the catalytic subunit of DNA polymerase III (Pol III), a complex, multichain enzyme responsible for most of the replicative synthesis in bacteria; Pol III exhibits 3'-5' exonuclease proofreading activity. The beta chain is required for initiation of replication as well as for processivity of DNA replication.</text>
</comment>
<evidence type="ECO:0000259" key="13">
    <source>
        <dbReference type="Pfam" id="PF02768"/>
    </source>
</evidence>
<keyword evidence="8 10" id="KW-0239">DNA-directed DNA polymerase</keyword>
<keyword evidence="15" id="KW-1185">Reference proteome</keyword>
<protein>
    <recommendedName>
        <fullName evidence="3 10">Beta sliding clamp</fullName>
    </recommendedName>
</protein>
<dbReference type="InterPro" id="IPR001001">
    <property type="entry name" value="DNA_polIII_beta"/>
</dbReference>
<dbReference type="InterPro" id="IPR022637">
    <property type="entry name" value="DNA_polIII_beta_cen"/>
</dbReference>
<dbReference type="Pfam" id="PF00712">
    <property type="entry name" value="DNA_pol3_beta"/>
    <property type="match status" value="1"/>
</dbReference>
<proteinExistence type="inferred from homology"/>
<dbReference type="AlphaFoldDB" id="A0A1B1YUH4"/>
<dbReference type="GO" id="GO:0003887">
    <property type="term" value="F:DNA-directed DNA polymerase activity"/>
    <property type="evidence" value="ECO:0007669"/>
    <property type="project" value="UniProtKB-UniRule"/>
</dbReference>
<dbReference type="GO" id="GO:0009360">
    <property type="term" value="C:DNA polymerase III complex"/>
    <property type="evidence" value="ECO:0007669"/>
    <property type="project" value="InterPro"/>
</dbReference>
<evidence type="ECO:0000259" key="12">
    <source>
        <dbReference type="Pfam" id="PF02767"/>
    </source>
</evidence>
<gene>
    <name evidence="14" type="ORF">PG2T_09425</name>
</gene>
<dbReference type="Pfam" id="PF02767">
    <property type="entry name" value="DNA_pol3_beta_2"/>
    <property type="match status" value="1"/>
</dbReference>
<reference evidence="15" key="1">
    <citation type="submission" date="2016-03" db="EMBL/GenBank/DDBJ databases">
        <title>Complete genome sequence of Solimmundus cernigliae, representing a novel lineage of polycyclic aromatic hydrocarbon degraders within the Gammaproteobacteria.</title>
        <authorList>
            <person name="Singleton D.R."/>
            <person name="Dickey A.N."/>
            <person name="Scholl E.H."/>
            <person name="Wright F.A."/>
            <person name="Aitken M.D."/>
        </authorList>
    </citation>
    <scope>NUCLEOTIDE SEQUENCE [LARGE SCALE GENOMIC DNA]</scope>
    <source>
        <strain evidence="15">TR3.2</strain>
    </source>
</reference>
<dbReference type="GO" id="GO:0003677">
    <property type="term" value="F:DNA binding"/>
    <property type="evidence" value="ECO:0007669"/>
    <property type="project" value="UniProtKB-UniRule"/>
</dbReference>
<keyword evidence="7 10" id="KW-0235">DNA replication</keyword>
<evidence type="ECO:0000256" key="5">
    <source>
        <dbReference type="ARBA" id="ARBA00022679"/>
    </source>
</evidence>
<evidence type="ECO:0000256" key="10">
    <source>
        <dbReference type="PIRNR" id="PIRNR000804"/>
    </source>
</evidence>
<evidence type="ECO:0000256" key="7">
    <source>
        <dbReference type="ARBA" id="ARBA00022705"/>
    </source>
</evidence>
<organism evidence="14 15">
    <name type="scientific">Immundisolibacter cernigliae</name>
    <dbReference type="NCBI Taxonomy" id="1810504"/>
    <lineage>
        <taxon>Bacteria</taxon>
        <taxon>Pseudomonadati</taxon>
        <taxon>Pseudomonadota</taxon>
        <taxon>Gammaproteobacteria</taxon>
        <taxon>Immundisolibacterales</taxon>
        <taxon>Immundisolibacteraceae</taxon>
        <taxon>Immundisolibacter</taxon>
    </lineage>
</organism>
<dbReference type="NCBIfam" id="TIGR00663">
    <property type="entry name" value="dnan"/>
    <property type="match status" value="1"/>
</dbReference>
<dbReference type="InterPro" id="IPR046938">
    <property type="entry name" value="DNA_clamp_sf"/>
</dbReference>
<evidence type="ECO:0000313" key="14">
    <source>
        <dbReference type="EMBL" id="ANX04376.1"/>
    </source>
</evidence>
<evidence type="ECO:0000256" key="2">
    <source>
        <dbReference type="ARBA" id="ARBA00010752"/>
    </source>
</evidence>
<evidence type="ECO:0000256" key="4">
    <source>
        <dbReference type="ARBA" id="ARBA00022490"/>
    </source>
</evidence>
<evidence type="ECO:0000256" key="8">
    <source>
        <dbReference type="ARBA" id="ARBA00022932"/>
    </source>
</evidence>
<feature type="domain" description="DNA polymerase III beta sliding clamp central" evidence="12">
    <location>
        <begin position="129"/>
        <end position="244"/>
    </location>
</feature>
<dbReference type="InterPro" id="IPR022634">
    <property type="entry name" value="DNA_polIII_beta_N"/>
</dbReference>
<dbReference type="SMART" id="SM00480">
    <property type="entry name" value="POL3Bc"/>
    <property type="match status" value="1"/>
</dbReference>
<name>A0A1B1YUH4_9GAMM</name>
<evidence type="ECO:0000256" key="3">
    <source>
        <dbReference type="ARBA" id="ARBA00021035"/>
    </source>
</evidence>
<dbReference type="SUPFAM" id="SSF55979">
    <property type="entry name" value="DNA clamp"/>
    <property type="match status" value="3"/>
</dbReference>
<evidence type="ECO:0000256" key="1">
    <source>
        <dbReference type="ARBA" id="ARBA00004496"/>
    </source>
</evidence>
<evidence type="ECO:0000313" key="15">
    <source>
        <dbReference type="Proteomes" id="UP000092952"/>
    </source>
</evidence>
<dbReference type="PANTHER" id="PTHR30478">
    <property type="entry name" value="DNA POLYMERASE III SUBUNIT BETA"/>
    <property type="match status" value="1"/>
</dbReference>
<sequence>MKISVERNQLLTPLQVAHAVVERRQTLPILANVLLTATEHGFRLSATDLEVELSVPGKLDKCVAPGATTLPARKLLDLCRALPDGTLLTIDASGDRATVRAGRSRFSLSTLPAAEFPGIDVTGDELALELPQRDLRRAIEATHFAMAQQDVRYYLNGMLFEINAGKVRLVATDGHRMAITELPLELAPELNRRIIVPRKTVIEALRLLGDDEAPARLCVGVDHLTLSAADIVFKSKVIDGSFPDYERVVPRNQDKVLDIDRLALRDALNRVAIFANEKYRSVRLQLEPNLLRLSANNAENEDAEDELEVDYAGANLEIGFNVSYLIDVLTALRSESVRLHLSDPGSSCLLTEPAGGFNRYVIMPMRL</sequence>
<accession>A0A1B1YUH4</accession>
<evidence type="ECO:0000259" key="11">
    <source>
        <dbReference type="Pfam" id="PF00712"/>
    </source>
</evidence>
<feature type="domain" description="DNA polymerase III beta sliding clamp N-terminal" evidence="11">
    <location>
        <begin position="1"/>
        <end position="119"/>
    </location>
</feature>
<dbReference type="Gene3D" id="3.10.150.10">
    <property type="entry name" value="DNA Polymerase III, subunit A, domain 2"/>
    <property type="match status" value="1"/>
</dbReference>
<dbReference type="CDD" id="cd00140">
    <property type="entry name" value="beta_clamp"/>
    <property type="match status" value="1"/>
</dbReference>
<comment type="similarity">
    <text evidence="2 10">Belongs to the beta sliding clamp family.</text>
</comment>
<evidence type="ECO:0000256" key="6">
    <source>
        <dbReference type="ARBA" id="ARBA00022695"/>
    </source>
</evidence>
<dbReference type="GO" id="GO:0006271">
    <property type="term" value="P:DNA strand elongation involved in DNA replication"/>
    <property type="evidence" value="ECO:0007669"/>
    <property type="project" value="TreeGrafter"/>
</dbReference>
<comment type="subunit">
    <text evidence="10">Forms a ring-shaped head-to-tail homodimer around DNA.</text>
</comment>
<keyword evidence="9" id="KW-0238">DNA-binding</keyword>
<dbReference type="GO" id="GO:0005737">
    <property type="term" value="C:cytoplasm"/>
    <property type="evidence" value="ECO:0007669"/>
    <property type="project" value="UniProtKB-SubCell"/>
</dbReference>
<keyword evidence="5 10" id="KW-0808">Transferase</keyword>
<keyword evidence="4 10" id="KW-0963">Cytoplasm</keyword>
<dbReference type="Gene3D" id="3.70.10.10">
    <property type="match status" value="1"/>
</dbReference>
<dbReference type="FunCoup" id="A0A1B1YUH4">
    <property type="interactions" value="391"/>
</dbReference>
<dbReference type="STRING" id="1810504.PG2T_09425"/>
<dbReference type="InterPro" id="IPR022635">
    <property type="entry name" value="DNA_polIII_beta_C"/>
</dbReference>
<dbReference type="Proteomes" id="UP000092952">
    <property type="component" value="Chromosome"/>
</dbReference>
<dbReference type="RefSeq" id="WP_068804508.1">
    <property type="nucleotide sequence ID" value="NZ_CP014671.1"/>
</dbReference>
<comment type="subcellular location">
    <subcellularLocation>
        <location evidence="1 10">Cytoplasm</location>
    </subcellularLocation>
</comment>
<dbReference type="Pfam" id="PF02768">
    <property type="entry name" value="DNA_pol3_beta_3"/>
    <property type="match status" value="1"/>
</dbReference>
<dbReference type="GO" id="GO:0008408">
    <property type="term" value="F:3'-5' exonuclease activity"/>
    <property type="evidence" value="ECO:0007669"/>
    <property type="project" value="InterPro"/>
</dbReference>
<dbReference type="InParanoid" id="A0A1B1YUH4"/>
<keyword evidence="6 10" id="KW-0548">Nucleotidyltransferase</keyword>